<keyword evidence="2 5" id="KW-0812">Transmembrane</keyword>
<dbReference type="InterPro" id="IPR011547">
    <property type="entry name" value="SLC26A/SulP_dom"/>
</dbReference>
<dbReference type="SUPFAM" id="SSF52091">
    <property type="entry name" value="SpoIIaa-like"/>
    <property type="match status" value="1"/>
</dbReference>
<feature type="transmembrane region" description="Helical" evidence="5">
    <location>
        <begin position="216"/>
        <end position="238"/>
    </location>
</feature>
<dbReference type="RefSeq" id="WP_102167153.1">
    <property type="nucleotide sequence ID" value="NZ_CP136964.1"/>
</dbReference>
<dbReference type="GO" id="GO:0008271">
    <property type="term" value="F:secondary active sulfate transmembrane transporter activity"/>
    <property type="evidence" value="ECO:0007669"/>
    <property type="project" value="InterPro"/>
</dbReference>
<dbReference type="InterPro" id="IPR052706">
    <property type="entry name" value="Membrane-Transporter-like"/>
</dbReference>
<dbReference type="InterPro" id="IPR002645">
    <property type="entry name" value="STAS_dom"/>
</dbReference>
<dbReference type="Proteomes" id="UP000243626">
    <property type="component" value="Chromosome"/>
</dbReference>
<feature type="transmembrane region" description="Helical" evidence="5">
    <location>
        <begin position="259"/>
        <end position="279"/>
    </location>
</feature>
<evidence type="ECO:0000256" key="3">
    <source>
        <dbReference type="ARBA" id="ARBA00022989"/>
    </source>
</evidence>
<dbReference type="InterPro" id="IPR018045">
    <property type="entry name" value="S04_transporter_CS"/>
</dbReference>
<feature type="transmembrane region" description="Helical" evidence="5">
    <location>
        <begin position="299"/>
        <end position="329"/>
    </location>
</feature>
<dbReference type="AlphaFoldDB" id="A0AAF0YLD8"/>
<evidence type="ECO:0000256" key="5">
    <source>
        <dbReference type="SAM" id="Phobius"/>
    </source>
</evidence>
<evidence type="ECO:0000259" key="6">
    <source>
        <dbReference type="PROSITE" id="PS50801"/>
    </source>
</evidence>
<keyword evidence="4 5" id="KW-0472">Membrane</keyword>
<dbReference type="PANTHER" id="PTHR43310:SF1">
    <property type="entry name" value="SULFATE TRANSPORTER YBAR-RELATED"/>
    <property type="match status" value="1"/>
</dbReference>
<dbReference type="GO" id="GO:0016020">
    <property type="term" value="C:membrane"/>
    <property type="evidence" value="ECO:0007669"/>
    <property type="project" value="UniProtKB-SubCell"/>
</dbReference>
<protein>
    <submittedName>
        <fullName evidence="7">SulP family inorganic anion transporter</fullName>
    </submittedName>
</protein>
<proteinExistence type="predicted"/>
<gene>
    <name evidence="7" type="ORF">CJ229_007145</name>
</gene>
<feature type="transmembrane region" description="Helical" evidence="5">
    <location>
        <begin position="17"/>
        <end position="38"/>
    </location>
</feature>
<dbReference type="EMBL" id="CP136964">
    <property type="protein sequence ID" value="WOS95864.1"/>
    <property type="molecule type" value="Genomic_DNA"/>
</dbReference>
<reference evidence="7 8" key="2">
    <citation type="submission" date="2023-10" db="EMBL/GenBank/DDBJ databases">
        <authorList>
            <person name="Choi B."/>
        </authorList>
    </citation>
    <scope>NUCLEOTIDE SEQUENCE [LARGE SCALE GENOMIC DNA]</scope>
    <source>
        <strain evidence="7 8">UMB0959</strain>
    </source>
</reference>
<evidence type="ECO:0000313" key="7">
    <source>
        <dbReference type="EMBL" id="WOS95864.1"/>
    </source>
</evidence>
<evidence type="ECO:0000256" key="2">
    <source>
        <dbReference type="ARBA" id="ARBA00022692"/>
    </source>
</evidence>
<dbReference type="PROSITE" id="PS01130">
    <property type="entry name" value="SLC26A"/>
    <property type="match status" value="1"/>
</dbReference>
<dbReference type="KEGG" id="nmy:CJ229_007145"/>
<reference evidence="8" key="1">
    <citation type="submission" date="2017-09" db="EMBL/GenBank/DDBJ databases">
        <title>Bacterial strain isolated from the female urinary microbiota.</title>
        <authorList>
            <person name="Thomas-White K."/>
            <person name="Kumar N."/>
            <person name="Forster S."/>
            <person name="Putonti C."/>
            <person name="Lawley T."/>
            <person name="Wolfe A.J."/>
        </authorList>
    </citation>
    <scope>NUCLEOTIDE SEQUENCE [LARGE SCALE GENOMIC DNA]</scope>
    <source>
        <strain evidence="8">UMB0959</strain>
    </source>
</reference>
<feature type="transmembrane region" description="Helical" evidence="5">
    <location>
        <begin position="118"/>
        <end position="136"/>
    </location>
</feature>
<name>A0AAF0YLD8_9STAP</name>
<accession>A0AAF0YLD8</accession>
<feature type="domain" description="STAS" evidence="6">
    <location>
        <begin position="385"/>
        <end position="489"/>
    </location>
</feature>
<organism evidence="7 8">
    <name type="scientific">Nosocomiicoccus massiliensis</name>
    <dbReference type="NCBI Taxonomy" id="1232430"/>
    <lineage>
        <taxon>Bacteria</taxon>
        <taxon>Bacillati</taxon>
        <taxon>Bacillota</taxon>
        <taxon>Bacilli</taxon>
        <taxon>Bacillales</taxon>
        <taxon>Staphylococcaceae</taxon>
        <taxon>Nosocomiicoccus</taxon>
    </lineage>
</organism>
<feature type="transmembrane region" description="Helical" evidence="5">
    <location>
        <begin position="88"/>
        <end position="106"/>
    </location>
</feature>
<dbReference type="Pfam" id="PF00916">
    <property type="entry name" value="Sulfate_transp"/>
    <property type="match status" value="1"/>
</dbReference>
<keyword evidence="8" id="KW-1185">Reference proteome</keyword>
<dbReference type="InterPro" id="IPR036513">
    <property type="entry name" value="STAS_dom_sf"/>
</dbReference>
<feature type="transmembrane region" description="Helical" evidence="5">
    <location>
        <begin position="50"/>
        <end position="76"/>
    </location>
</feature>
<feature type="transmembrane region" description="Helical" evidence="5">
    <location>
        <begin position="142"/>
        <end position="160"/>
    </location>
</feature>
<feature type="transmembrane region" description="Helical" evidence="5">
    <location>
        <begin position="349"/>
        <end position="380"/>
    </location>
</feature>
<dbReference type="Gene3D" id="3.30.750.24">
    <property type="entry name" value="STAS domain"/>
    <property type="match status" value="1"/>
</dbReference>
<evidence type="ECO:0000256" key="1">
    <source>
        <dbReference type="ARBA" id="ARBA00004141"/>
    </source>
</evidence>
<feature type="transmembrane region" description="Helical" evidence="5">
    <location>
        <begin position="167"/>
        <end position="184"/>
    </location>
</feature>
<evidence type="ECO:0000256" key="4">
    <source>
        <dbReference type="ARBA" id="ARBA00023136"/>
    </source>
</evidence>
<dbReference type="Pfam" id="PF01740">
    <property type="entry name" value="STAS"/>
    <property type="match status" value="1"/>
</dbReference>
<dbReference type="PROSITE" id="PS50801">
    <property type="entry name" value="STAS"/>
    <property type="match status" value="1"/>
</dbReference>
<sequence>MVEKIKAEWLNQPLQNILAGIVVSLALIPEVIAFSFIAGVEPMVGLYASVVMAISISFLGGRPAMISAAAGAIALLVSPLVKEYGVDYLIFATIVMGIIQVIFGLLKVGSLLKFIPNSVMIGFVNALGILIFMAQLEHIFNISFATYIYVTVTLLIVYITPRFVKTIPAPLFAIVILTSVYIIFGADIKTVGDLGEIKRTLPELIIPNVPYTLETLLIVLPYSISMAIVGLVESLLTAKIVDDATGTMSNKNKESRGQGISNIITGFFGGMGGCAMIGQSVVSVEYGGTTRLSTFTAGAFLMFMILVLGDIMVQIPMSVLAAIMVMVALKTFDWGTFKYVKYAEKSDIFVMLVTVAAVVLTNNLAVGVILGVLLSALFFLRKISNVSVTKEVSDVVTYKVSGNIFYASIESMMDHIDLNDKGQTIYLNFDDSRIYDDAGLEAIEQIVHQLKTHNQVYVTHLSKNSYDKFITRTTIEESHLIQKGVHDDV</sequence>
<dbReference type="PANTHER" id="PTHR43310">
    <property type="entry name" value="SULFATE TRANSPORTER YBAR-RELATED"/>
    <property type="match status" value="1"/>
</dbReference>
<evidence type="ECO:0000313" key="8">
    <source>
        <dbReference type="Proteomes" id="UP000243626"/>
    </source>
</evidence>
<comment type="subcellular location">
    <subcellularLocation>
        <location evidence="1">Membrane</location>
        <topology evidence="1">Multi-pass membrane protein</topology>
    </subcellularLocation>
</comment>
<keyword evidence="3 5" id="KW-1133">Transmembrane helix</keyword>